<comment type="caution">
    <text evidence="3">The sequence shown here is derived from an EMBL/GenBank/DDBJ whole genome shotgun (WGS) entry which is preliminary data.</text>
</comment>
<dbReference type="Pfam" id="PF01526">
    <property type="entry name" value="DDE_Tnp_Tn3"/>
    <property type="match status" value="1"/>
</dbReference>
<evidence type="ECO:0000313" key="3">
    <source>
        <dbReference type="EMBL" id="GAA3218645.1"/>
    </source>
</evidence>
<gene>
    <name evidence="3" type="ORF">GCM10010468_42200</name>
</gene>
<reference evidence="4" key="1">
    <citation type="journal article" date="2019" name="Int. J. Syst. Evol. Microbiol.">
        <title>The Global Catalogue of Microorganisms (GCM) 10K type strain sequencing project: providing services to taxonomists for standard genome sequencing and annotation.</title>
        <authorList>
            <consortium name="The Broad Institute Genomics Platform"/>
            <consortium name="The Broad Institute Genome Sequencing Center for Infectious Disease"/>
            <person name="Wu L."/>
            <person name="Ma J."/>
        </authorList>
    </citation>
    <scope>NUCLEOTIDE SEQUENCE [LARGE SCALE GENOMIC DNA]</scope>
    <source>
        <strain evidence="4">JCM 9377</strain>
    </source>
</reference>
<protein>
    <recommendedName>
        <fullName evidence="5">TnpA family transposase</fullName>
    </recommendedName>
</protein>
<evidence type="ECO:0008006" key="5">
    <source>
        <dbReference type="Google" id="ProtNLM"/>
    </source>
</evidence>
<feature type="domain" description="DUF4158" evidence="2">
    <location>
        <begin position="3"/>
        <end position="161"/>
    </location>
</feature>
<keyword evidence="4" id="KW-1185">Reference proteome</keyword>
<evidence type="ECO:0000259" key="2">
    <source>
        <dbReference type="Pfam" id="PF13700"/>
    </source>
</evidence>
<dbReference type="EMBL" id="BAAAUV010000010">
    <property type="protein sequence ID" value="GAA3218645.1"/>
    <property type="molecule type" value="Genomic_DNA"/>
</dbReference>
<evidence type="ECO:0000313" key="4">
    <source>
        <dbReference type="Proteomes" id="UP001501237"/>
    </source>
</evidence>
<evidence type="ECO:0000259" key="1">
    <source>
        <dbReference type="Pfam" id="PF01526"/>
    </source>
</evidence>
<sequence length="815" mass="89816">MRSFPDVGREELIRFFTLRRADLEFVDNRGRGRGPEARMGLALQLCTLPWLGFIPDDLRGAPRAVVIRLANQLALHPGVLDFYGRRPQTRSDHLRLVAGYLGWRQPRAAGAPMKELEQFLLDRAMEHDAPSLLFALAREYLIAAKVIRPGLFALMDMVGTARAAASELTSQKVGPLLTVRMRGDLDGLLEPVPELRGMTRLTWLTTPAVEATAPAVLASVRKLEFLRGIDAHVLDLSMLPVERRRFLATVGRRSTTRGLMRREERRYPILLTLMAQSAVDQLDEVVALFDRAVSGREGRAKARTEAALAERARRGEARQVLMELILPVLADPSVPDERVGGMLRESIGMQRLREISAEGWRPLPRDHGRLSALAASYSYLRQFTPEVLAAVDFTGGPGTADLMDALAILRDLNRSGGRKVPADAPSSFVPPRYADYLTAARRDGDETAFRHYWELCVILALRDGLRSGDVFVPGSRRYADPGTYLFTLEQWRPRRDDFCALVGKPPGAAAAIERAKEELHQALTDLEAALADAAPGDVGTVRLDEEGRLVIPPLSAEDVPAEAKTLRGELANMLPFVPISALLIELDGRTGFLDAFTHAGGHKTSRPADLKRNLLAVLLAGGTNLGLTRMAEACGVSYDVLAWTSEWYLREDALREASNRIVNHHHGLDLSRVFGGGTMSSSDGQRFPVRGKTLTGAHMSIHGGLVLSSYTHVSDQWSPYGTMVIMPTAREAHYTLDEFLGTEYYSRAIADLRGQGRDVPDELLSHISPGRSDNINLFGTIDVDIDAELARLDGGWRPLRPTQLNDLGLSFLLSP</sequence>
<dbReference type="InterPro" id="IPR002513">
    <property type="entry name" value="Tn3_Tnp_DDE_dom"/>
</dbReference>
<organism evidence="3 4">
    <name type="scientific">Actinocorallia longicatena</name>
    <dbReference type="NCBI Taxonomy" id="111803"/>
    <lineage>
        <taxon>Bacteria</taxon>
        <taxon>Bacillati</taxon>
        <taxon>Actinomycetota</taxon>
        <taxon>Actinomycetes</taxon>
        <taxon>Streptosporangiales</taxon>
        <taxon>Thermomonosporaceae</taxon>
        <taxon>Actinocorallia</taxon>
    </lineage>
</organism>
<feature type="domain" description="Tn3 transposase DDE" evidence="1">
    <location>
        <begin position="582"/>
        <end position="740"/>
    </location>
</feature>
<dbReference type="Proteomes" id="UP001501237">
    <property type="component" value="Unassembled WGS sequence"/>
</dbReference>
<accession>A0ABP6QEQ1</accession>
<dbReference type="Pfam" id="PF13700">
    <property type="entry name" value="DUF4158"/>
    <property type="match status" value="1"/>
</dbReference>
<proteinExistence type="predicted"/>
<name>A0ABP6QEQ1_9ACTN</name>
<dbReference type="InterPro" id="IPR025296">
    <property type="entry name" value="DUF4158"/>
</dbReference>